<dbReference type="Pfam" id="PF00128">
    <property type="entry name" value="Alpha-amylase"/>
    <property type="match status" value="1"/>
</dbReference>
<accession>A0AB38LLT1</accession>
<reference evidence="4 5" key="1">
    <citation type="submission" date="2018-10" db="EMBL/GenBank/DDBJ databases">
        <title>Fifty Aureobasidium pullulans genomes reveal a recombining polyextremotolerant generalist.</title>
        <authorList>
            <person name="Gostincar C."/>
            <person name="Turk M."/>
            <person name="Zajc J."/>
            <person name="Gunde-Cimerman N."/>
        </authorList>
    </citation>
    <scope>NUCLEOTIDE SEQUENCE [LARGE SCALE GENOMIC DNA]</scope>
    <source>
        <strain evidence="4 5">EXF-4256</strain>
    </source>
</reference>
<feature type="domain" description="Glycosyl hydrolase family 13 catalytic" evidence="3">
    <location>
        <begin position="62"/>
        <end position="486"/>
    </location>
</feature>
<name>A0AB38LLT1_AURPU</name>
<dbReference type="GO" id="GO:0004556">
    <property type="term" value="F:alpha-amylase activity"/>
    <property type="evidence" value="ECO:0007669"/>
    <property type="project" value="TreeGrafter"/>
</dbReference>
<dbReference type="InterPro" id="IPR006047">
    <property type="entry name" value="GH13_cat_dom"/>
</dbReference>
<dbReference type="Proteomes" id="UP000305064">
    <property type="component" value="Unassembled WGS sequence"/>
</dbReference>
<sequence>MEAFRSVLAAQKLYRFRPSLLPPNNHTLSCQRHSSSGVIRKMPKLDVIKSERVWWKESVVYQIYPASFRDTNGDGFGDVRGITSKLDYLKNLGVYKSPQVDMGYDISDYMDIDPIYGSLTDVDELIAELAKREMKLMMDLVVNHTSDQVSDFSHSHVASKLTVHQHSWFLDSRSSIDHPKRDWYFWRKGRVEKDGKLGPPNNWCRTLDTTKSAWQWDEKTQEYYLSIFSPEQPDLNWDNDEVRSAVHDILRFWLDRGVCGFRMDVIDHISKVQSLPDAKKTIPGQYYQPGNEFFANGPRLYEFLNEMRKVLDEYDTMTVGEMPFINNEDQIIETVGLQGPLNMVFLFKLLNMDNEPGQSKWSYHEWDATDMKRIHERTQRLMIDRDGWNAIFNENHDGPRSISRFADDSDEWRAYSAKMLCTKAATLGGTEYIYQGQELGMRNIPPDWTIEEYKDIESQNYWAAASTQYANNHRKLDYARKLLQLKARDHTRTPMQWDSSPNGGLCKADVKPWMRVNDDYPAINAATQLKDPESVFAYWKRCLDFRQKHKDTFIYGGFEVLDPEDKDVVAFVRFSEHESYITVTNFTGKHVNWSGLGDVKVKEWVIGNYGVDDHNKDLSSTVYLKPWEGIIGKC</sequence>
<dbReference type="SUPFAM" id="SSF51445">
    <property type="entry name" value="(Trans)glycosidases"/>
    <property type="match status" value="1"/>
</dbReference>
<comment type="caution">
    <text evidence="4">The sequence shown here is derived from an EMBL/GenBank/DDBJ whole genome shotgun (WGS) entry which is preliminary data.</text>
</comment>
<dbReference type="AlphaFoldDB" id="A0AB38LLT1"/>
<dbReference type="InterPro" id="IPR013780">
    <property type="entry name" value="Glyco_hydro_b"/>
</dbReference>
<dbReference type="SMART" id="SM00642">
    <property type="entry name" value="Aamy"/>
    <property type="match status" value="1"/>
</dbReference>
<evidence type="ECO:0000313" key="5">
    <source>
        <dbReference type="Proteomes" id="UP000305064"/>
    </source>
</evidence>
<evidence type="ECO:0000256" key="2">
    <source>
        <dbReference type="ARBA" id="ARBA00026248"/>
    </source>
</evidence>
<proteinExistence type="inferred from homology"/>
<keyword evidence="2" id="KW-0462">Maltose metabolism</keyword>
<dbReference type="FunFam" id="3.20.20.80:FF:000087">
    <property type="entry name" value="Oligo-1,6-glucosidase IMA1"/>
    <property type="match status" value="1"/>
</dbReference>
<dbReference type="EMBL" id="QZBJ01000120">
    <property type="protein sequence ID" value="THY68874.1"/>
    <property type="molecule type" value="Genomic_DNA"/>
</dbReference>
<dbReference type="PANTHER" id="PTHR10357">
    <property type="entry name" value="ALPHA-AMYLASE FAMILY MEMBER"/>
    <property type="match status" value="1"/>
</dbReference>
<dbReference type="Gene3D" id="3.20.20.80">
    <property type="entry name" value="Glycosidases"/>
    <property type="match status" value="1"/>
</dbReference>
<dbReference type="InterPro" id="IPR045857">
    <property type="entry name" value="O16G_dom_2"/>
</dbReference>
<dbReference type="GO" id="GO:0004574">
    <property type="term" value="F:oligo-1,6-glucosidase activity"/>
    <property type="evidence" value="ECO:0007669"/>
    <property type="project" value="TreeGrafter"/>
</dbReference>
<protein>
    <submittedName>
        <fullName evidence="4">Alpha-glucosidase</fullName>
    </submittedName>
</protein>
<dbReference type="PANTHER" id="PTHR10357:SF232">
    <property type="entry name" value="GLYCOSYL HYDROLASE FAMILY 13 CATALYTIC DOMAIN-CONTAINING PROTEIN"/>
    <property type="match status" value="1"/>
</dbReference>
<dbReference type="GO" id="GO:0004575">
    <property type="term" value="F:sucrose alpha-glucosidase activity"/>
    <property type="evidence" value="ECO:0007669"/>
    <property type="project" value="TreeGrafter"/>
</dbReference>
<gene>
    <name evidence="4" type="ORF">D6C94_10068</name>
</gene>
<evidence type="ECO:0000256" key="1">
    <source>
        <dbReference type="ARBA" id="ARBA00008061"/>
    </source>
</evidence>
<organism evidence="4 5">
    <name type="scientific">Aureobasidium pullulans</name>
    <name type="common">Black yeast</name>
    <name type="synonym">Pullularia pullulans</name>
    <dbReference type="NCBI Taxonomy" id="5580"/>
    <lineage>
        <taxon>Eukaryota</taxon>
        <taxon>Fungi</taxon>
        <taxon>Dikarya</taxon>
        <taxon>Ascomycota</taxon>
        <taxon>Pezizomycotina</taxon>
        <taxon>Dothideomycetes</taxon>
        <taxon>Dothideomycetidae</taxon>
        <taxon>Dothideales</taxon>
        <taxon>Saccotheciaceae</taxon>
        <taxon>Aureobasidium</taxon>
    </lineage>
</organism>
<comment type="similarity">
    <text evidence="1">Belongs to the glycosyl hydrolase 13 family.</text>
</comment>
<dbReference type="SUPFAM" id="SSF51011">
    <property type="entry name" value="Glycosyl hydrolase domain"/>
    <property type="match status" value="1"/>
</dbReference>
<evidence type="ECO:0000259" key="3">
    <source>
        <dbReference type="SMART" id="SM00642"/>
    </source>
</evidence>
<dbReference type="GO" id="GO:0005987">
    <property type="term" value="P:sucrose catabolic process"/>
    <property type="evidence" value="ECO:0007669"/>
    <property type="project" value="TreeGrafter"/>
</dbReference>
<dbReference type="GO" id="GO:0000025">
    <property type="term" value="P:maltose catabolic process"/>
    <property type="evidence" value="ECO:0007669"/>
    <property type="project" value="TreeGrafter"/>
</dbReference>
<evidence type="ECO:0000313" key="4">
    <source>
        <dbReference type="EMBL" id="THY68874.1"/>
    </source>
</evidence>
<dbReference type="InterPro" id="IPR017853">
    <property type="entry name" value="GH"/>
</dbReference>
<dbReference type="Gene3D" id="3.90.400.10">
    <property type="entry name" value="Oligo-1,6-glucosidase, Domain 2"/>
    <property type="match status" value="1"/>
</dbReference>
<dbReference type="GO" id="GO:0033934">
    <property type="term" value="F:glucan 1,4-alpha-maltotriohydrolase activity"/>
    <property type="evidence" value="ECO:0007669"/>
    <property type="project" value="TreeGrafter"/>
</dbReference>
<dbReference type="CDD" id="cd11333">
    <property type="entry name" value="AmyAc_SI_OligoGlu_DGase"/>
    <property type="match status" value="1"/>
</dbReference>
<dbReference type="Gene3D" id="2.60.40.1180">
    <property type="entry name" value="Golgi alpha-mannosidase II"/>
    <property type="match status" value="1"/>
</dbReference>